<dbReference type="PANTHER" id="PTHR38705">
    <property type="entry name" value="PROTEIN RDS1"/>
    <property type="match status" value="1"/>
</dbReference>
<dbReference type="Gene3D" id="1.20.1260.10">
    <property type="match status" value="1"/>
</dbReference>
<dbReference type="InterPro" id="IPR009078">
    <property type="entry name" value="Ferritin-like_SF"/>
</dbReference>
<dbReference type="Pfam" id="PF13668">
    <property type="entry name" value="Ferritin_2"/>
    <property type="match status" value="1"/>
</dbReference>
<feature type="signal peptide" evidence="1">
    <location>
        <begin position="1"/>
        <end position="22"/>
    </location>
</feature>
<keyword evidence="1" id="KW-0732">Signal</keyword>
<dbReference type="CDD" id="cd00657">
    <property type="entry name" value="Ferritin_like"/>
    <property type="match status" value="1"/>
</dbReference>
<feature type="chain" id="PRO_5043598051" description="Protein rds1" evidence="1">
    <location>
        <begin position="23"/>
        <end position="299"/>
    </location>
</feature>
<gene>
    <name evidence="2" type="ORF">IAR55_000815</name>
</gene>
<accession>A0AAW0Z426</accession>
<dbReference type="Proteomes" id="UP001388673">
    <property type="component" value="Unassembled WGS sequence"/>
</dbReference>
<keyword evidence="3" id="KW-1185">Reference proteome</keyword>
<comment type="caution">
    <text evidence="2">The sequence shown here is derived from an EMBL/GenBank/DDBJ whole genome shotgun (WGS) entry which is preliminary data.</text>
</comment>
<evidence type="ECO:0000256" key="1">
    <source>
        <dbReference type="SAM" id="SignalP"/>
    </source>
</evidence>
<name>A0AAW0Z426_9TREE</name>
<dbReference type="PANTHER" id="PTHR38705:SF1">
    <property type="entry name" value="PROTEIN RDS1"/>
    <property type="match status" value="1"/>
</dbReference>
<evidence type="ECO:0000313" key="3">
    <source>
        <dbReference type="Proteomes" id="UP001388673"/>
    </source>
</evidence>
<sequence length="299" mass="31960">MHSTTVFATLSALLPLLTLTSALLGPHQLHSRSVSDTQILQYALTLEHLESTFYSTALDRFSESDFTAAGYPSWVRGRISQIAEHERQHVDLLSGALGKDKVDACQYKFPYDDVKGFVGLSSVLESVGVSAYLGAAASIAEKAYLTVAGSILTTEARHQAWLSSAALQGPAWSGPEDTPLDFNEVFSLASSFIVSCPSNNPALPFKAFPALTISSDGSLTYPTAKLDGDYLLIAEGLTSKTFPIHGGKVDLPKNIQGLAYAVVTSEKEASKVGDDNILAGVAILDYPFNSKVSNHVPKF</sequence>
<dbReference type="InterPro" id="IPR012347">
    <property type="entry name" value="Ferritin-like"/>
</dbReference>
<proteinExistence type="predicted"/>
<dbReference type="KEGG" id="kne:92178074"/>
<dbReference type="InterPro" id="IPR039254">
    <property type="entry name" value="Rds1"/>
</dbReference>
<evidence type="ECO:0008006" key="4">
    <source>
        <dbReference type="Google" id="ProtNLM"/>
    </source>
</evidence>
<dbReference type="GeneID" id="92178074"/>
<evidence type="ECO:0000313" key="2">
    <source>
        <dbReference type="EMBL" id="KAK8865670.1"/>
    </source>
</evidence>
<organism evidence="2 3">
    <name type="scientific">Kwoniella newhampshirensis</name>
    <dbReference type="NCBI Taxonomy" id="1651941"/>
    <lineage>
        <taxon>Eukaryota</taxon>
        <taxon>Fungi</taxon>
        <taxon>Dikarya</taxon>
        <taxon>Basidiomycota</taxon>
        <taxon>Agaricomycotina</taxon>
        <taxon>Tremellomycetes</taxon>
        <taxon>Tremellales</taxon>
        <taxon>Cryptococcaceae</taxon>
        <taxon>Kwoniella</taxon>
    </lineage>
</organism>
<protein>
    <recommendedName>
        <fullName evidence="4">Protein rds1</fullName>
    </recommendedName>
</protein>
<dbReference type="SUPFAM" id="SSF47240">
    <property type="entry name" value="Ferritin-like"/>
    <property type="match status" value="1"/>
</dbReference>
<dbReference type="RefSeq" id="XP_066805149.1">
    <property type="nucleotide sequence ID" value="XM_066943948.1"/>
</dbReference>
<dbReference type="EMBL" id="JBCAWK010000002">
    <property type="protein sequence ID" value="KAK8865670.1"/>
    <property type="molecule type" value="Genomic_DNA"/>
</dbReference>
<dbReference type="AlphaFoldDB" id="A0AAW0Z426"/>
<reference evidence="2 3" key="1">
    <citation type="journal article" date="2024" name="bioRxiv">
        <title>Comparative genomics of Cryptococcus and Kwoniella reveals pathogenesis evolution and contrasting karyotype dynamics via intercentromeric recombination or chromosome fusion.</title>
        <authorList>
            <person name="Coelho M.A."/>
            <person name="David-Palma M."/>
            <person name="Shea T."/>
            <person name="Bowers K."/>
            <person name="McGinley-Smith S."/>
            <person name="Mohammad A.W."/>
            <person name="Gnirke A."/>
            <person name="Yurkov A.M."/>
            <person name="Nowrousian M."/>
            <person name="Sun S."/>
            <person name="Cuomo C.A."/>
            <person name="Heitman J."/>
        </authorList>
    </citation>
    <scope>NUCLEOTIDE SEQUENCE [LARGE SCALE GENOMIC DNA]</scope>
    <source>
        <strain evidence="2 3">CBS 13917</strain>
    </source>
</reference>